<dbReference type="PANTHER" id="PTHR11941:SF54">
    <property type="entry name" value="ENOYL-COA HYDRATASE, MITOCHONDRIAL"/>
    <property type="match status" value="1"/>
</dbReference>
<dbReference type="EMBL" id="LZRT01000085">
    <property type="protein sequence ID" value="OUM86836.1"/>
    <property type="molecule type" value="Genomic_DNA"/>
</dbReference>
<reference evidence="5" key="1">
    <citation type="submission" date="2016-06" db="EMBL/GenBank/DDBJ databases">
        <authorList>
            <person name="Nascimento L."/>
            <person name="Pereira R.V."/>
            <person name="Martins L.F."/>
            <person name="Quaggio R.B."/>
            <person name="Silva A.M."/>
            <person name="Setubal J.C."/>
        </authorList>
    </citation>
    <scope>NUCLEOTIDE SEQUENCE [LARGE SCALE GENOMIC DNA]</scope>
</reference>
<dbReference type="Pfam" id="PF00378">
    <property type="entry name" value="ECH_1"/>
    <property type="match status" value="1"/>
</dbReference>
<dbReference type="GO" id="GO:0006635">
    <property type="term" value="P:fatty acid beta-oxidation"/>
    <property type="evidence" value="ECO:0007669"/>
    <property type="project" value="TreeGrafter"/>
</dbReference>
<dbReference type="InterPro" id="IPR001753">
    <property type="entry name" value="Enoyl-CoA_hydra/iso"/>
</dbReference>
<sequence length="254" mass="28510">MSILFEKRDGIAYITINRPEAMNALDPDTHRQLMEAFDEYNQDDEMLVAIFTGAGEQAFCSGADLKRLIPRFTEGEQRLEPSEERFFSHIYKPIIAAVNGYCLAGGFEMLLGTDIRIAAEHATFGLPEVKWGIVPFAGAHARLARQIPWAWAMELLLTGRHITAKEALAIGLVNRVVPMDDLMRTAEEVAERIKKNGPLAVRTCKEAVVRTSGMPFQMAFYLDSYMSARVLSSEDAREGPRAFAEKRPPRFKGR</sequence>
<evidence type="ECO:0000313" key="5">
    <source>
        <dbReference type="Proteomes" id="UP000196475"/>
    </source>
</evidence>
<protein>
    <submittedName>
        <fullName evidence="4">Enoyl-CoA hydratase</fullName>
    </submittedName>
</protein>
<dbReference type="Gene3D" id="3.90.226.10">
    <property type="entry name" value="2-enoyl-CoA Hydratase, Chain A, domain 1"/>
    <property type="match status" value="1"/>
</dbReference>
<dbReference type="InterPro" id="IPR014748">
    <property type="entry name" value="Enoyl-CoA_hydra_C"/>
</dbReference>
<evidence type="ECO:0000256" key="3">
    <source>
        <dbReference type="RuleBase" id="RU003707"/>
    </source>
</evidence>
<evidence type="ECO:0000256" key="2">
    <source>
        <dbReference type="ARBA" id="ARBA00023239"/>
    </source>
</evidence>
<dbReference type="AlphaFoldDB" id="A0A1Y3PL24"/>
<dbReference type="FunFam" id="3.90.226.10:FF:000009">
    <property type="entry name" value="Carnitinyl-CoA dehydratase"/>
    <property type="match status" value="1"/>
</dbReference>
<dbReference type="GO" id="GO:0016829">
    <property type="term" value="F:lyase activity"/>
    <property type="evidence" value="ECO:0007669"/>
    <property type="project" value="UniProtKB-KW"/>
</dbReference>
<accession>A0A1Y3PL24</accession>
<evidence type="ECO:0000313" key="4">
    <source>
        <dbReference type="EMBL" id="OUM86836.1"/>
    </source>
</evidence>
<proteinExistence type="inferred from homology"/>
<dbReference type="Gene3D" id="1.10.12.10">
    <property type="entry name" value="Lyase 2-enoyl-coa Hydratase, Chain A, domain 2"/>
    <property type="match status" value="1"/>
</dbReference>
<organism evidence="4 5">
    <name type="scientific">Bacillus thermozeamaize</name>
    <dbReference type="NCBI Taxonomy" id="230954"/>
    <lineage>
        <taxon>Bacteria</taxon>
        <taxon>Bacillati</taxon>
        <taxon>Bacillota</taxon>
        <taxon>Bacilli</taxon>
        <taxon>Bacillales</taxon>
        <taxon>Bacillaceae</taxon>
        <taxon>Bacillus</taxon>
    </lineage>
</organism>
<dbReference type="SUPFAM" id="SSF52096">
    <property type="entry name" value="ClpP/crotonase"/>
    <property type="match status" value="1"/>
</dbReference>
<dbReference type="InterPro" id="IPR029045">
    <property type="entry name" value="ClpP/crotonase-like_dom_sf"/>
</dbReference>
<name>A0A1Y3PL24_9BACI</name>
<dbReference type="Proteomes" id="UP000196475">
    <property type="component" value="Unassembled WGS sequence"/>
</dbReference>
<dbReference type="PROSITE" id="PS00166">
    <property type="entry name" value="ENOYL_COA_HYDRATASE"/>
    <property type="match status" value="1"/>
</dbReference>
<evidence type="ECO:0000256" key="1">
    <source>
        <dbReference type="ARBA" id="ARBA00005254"/>
    </source>
</evidence>
<dbReference type="CDD" id="cd06558">
    <property type="entry name" value="crotonase-like"/>
    <property type="match status" value="1"/>
</dbReference>
<dbReference type="PANTHER" id="PTHR11941">
    <property type="entry name" value="ENOYL-COA HYDRATASE-RELATED"/>
    <property type="match status" value="1"/>
</dbReference>
<comment type="similarity">
    <text evidence="1 3">Belongs to the enoyl-CoA hydratase/isomerase family.</text>
</comment>
<keyword evidence="2" id="KW-0456">Lyase</keyword>
<dbReference type="InterPro" id="IPR018376">
    <property type="entry name" value="Enoyl-CoA_hyd/isom_CS"/>
</dbReference>
<comment type="caution">
    <text evidence="4">The sequence shown here is derived from an EMBL/GenBank/DDBJ whole genome shotgun (WGS) entry which is preliminary data.</text>
</comment>
<gene>
    <name evidence="4" type="ORF">BAA01_15515</name>
</gene>